<dbReference type="RefSeq" id="WP_238291171.1">
    <property type="nucleotide sequence ID" value="NZ_BPQS01000033.1"/>
</dbReference>
<feature type="transmembrane region" description="Helical" evidence="1">
    <location>
        <begin position="95"/>
        <end position="116"/>
    </location>
</feature>
<dbReference type="Pfam" id="PF04657">
    <property type="entry name" value="DMT_YdcZ"/>
    <property type="match status" value="1"/>
</dbReference>
<feature type="transmembrane region" description="Helical" evidence="1">
    <location>
        <begin position="70"/>
        <end position="89"/>
    </location>
</feature>
<keyword evidence="4" id="KW-1185">Reference proteome</keyword>
<feature type="chain" id="PRO_5047138518" evidence="2">
    <location>
        <begin position="20"/>
        <end position="147"/>
    </location>
</feature>
<reference evidence="4" key="1">
    <citation type="journal article" date="2019" name="Int. J. Syst. Evol. Microbiol.">
        <title>The Global Catalogue of Microorganisms (GCM) 10K type strain sequencing project: providing services to taxonomists for standard genome sequencing and annotation.</title>
        <authorList>
            <consortium name="The Broad Institute Genomics Platform"/>
            <consortium name="The Broad Institute Genome Sequencing Center for Infectious Disease"/>
            <person name="Wu L."/>
            <person name="Ma J."/>
        </authorList>
    </citation>
    <scope>NUCLEOTIDE SEQUENCE [LARGE SCALE GENOMIC DNA]</scope>
    <source>
        <strain evidence="4">CECT 7806</strain>
    </source>
</reference>
<evidence type="ECO:0000256" key="1">
    <source>
        <dbReference type="SAM" id="Phobius"/>
    </source>
</evidence>
<name>A0ABT8AK12_9HYPH</name>
<accession>A0ABT8AK12</accession>
<dbReference type="PANTHER" id="PTHR34821">
    <property type="entry name" value="INNER MEMBRANE PROTEIN YDCZ"/>
    <property type="match status" value="1"/>
</dbReference>
<gene>
    <name evidence="3" type="ORF">QWZ18_06210</name>
</gene>
<keyword evidence="2" id="KW-0732">Signal</keyword>
<keyword evidence="1" id="KW-0472">Membrane</keyword>
<comment type="caution">
    <text evidence="3">The sequence shown here is derived from an EMBL/GenBank/DDBJ whole genome shotgun (WGS) entry which is preliminary data.</text>
</comment>
<dbReference type="InterPro" id="IPR006750">
    <property type="entry name" value="YdcZ"/>
</dbReference>
<dbReference type="EMBL" id="JAUFPT010000016">
    <property type="protein sequence ID" value="MDN3570217.1"/>
    <property type="molecule type" value="Genomic_DNA"/>
</dbReference>
<dbReference type="Proteomes" id="UP001244297">
    <property type="component" value="Unassembled WGS sequence"/>
</dbReference>
<keyword evidence="1" id="KW-0812">Transmembrane</keyword>
<evidence type="ECO:0000313" key="4">
    <source>
        <dbReference type="Proteomes" id="UP001244297"/>
    </source>
</evidence>
<feature type="transmembrane region" description="Helical" evidence="1">
    <location>
        <begin position="128"/>
        <end position="146"/>
    </location>
</feature>
<feature type="transmembrane region" description="Helical" evidence="1">
    <location>
        <begin position="35"/>
        <end position="58"/>
    </location>
</feature>
<keyword evidence="1" id="KW-1133">Transmembrane helix</keyword>
<evidence type="ECO:0000313" key="3">
    <source>
        <dbReference type="EMBL" id="MDN3570217.1"/>
    </source>
</evidence>
<feature type="signal peptide" evidence="2">
    <location>
        <begin position="1"/>
        <end position="19"/>
    </location>
</feature>
<evidence type="ECO:0000256" key="2">
    <source>
        <dbReference type="SAM" id="SignalP"/>
    </source>
</evidence>
<sequence>MWYLYAFVLLAGVANAIQAGQNGALSKGLDESLTAGLVVVAGTATCILVVGLLSGKLAWPTAAQAAAMPWWAWLGGILGGCIILAQFLVARQIGAAPFLGLLVTAGVVTSIVLDNFGWVGFERHPASVWRILGGLLMVAGVALVALF</sequence>
<protein>
    <submittedName>
        <fullName evidence="3">DMT family transporter</fullName>
    </submittedName>
</protein>
<organism evidence="3 4">
    <name type="scientific">Methylobacterium longum</name>
    <dbReference type="NCBI Taxonomy" id="767694"/>
    <lineage>
        <taxon>Bacteria</taxon>
        <taxon>Pseudomonadati</taxon>
        <taxon>Pseudomonadota</taxon>
        <taxon>Alphaproteobacteria</taxon>
        <taxon>Hyphomicrobiales</taxon>
        <taxon>Methylobacteriaceae</taxon>
        <taxon>Methylobacterium</taxon>
    </lineage>
</organism>
<proteinExistence type="predicted"/>
<dbReference type="PANTHER" id="PTHR34821:SF2">
    <property type="entry name" value="INNER MEMBRANE PROTEIN YDCZ"/>
    <property type="match status" value="1"/>
</dbReference>